<proteinExistence type="predicted"/>
<accession>A0A917DCS8</accession>
<sequence length="380" mass="44237">MKILLLGEYSRLHNSLKEGLLALGHEVTLVGTGDSFKNFPVDLSFEPKLTTKNWFFTFLKKVVFKLTNLNLEETEKGIRFYFLLPKLKNYDVVQLINSNAIETHPSWSIKLLNKLFSKNKNWILLICGDETSVVDALLDKKLSYSILTPYFEKQVPANYFDYSLKYTKPNYRKLYAFVSQNVSQIITSDFDYKLPLDSLNIKNTFLPNPINTDLIDYVEPAIHEKALIFLGINKKNAFKKGIPFFEKAVEIIKQKYPSKVEIIITENVPYQEYIQLYNQAHIVLDMVYAYDQGYNALEAMVKGKVVFTGAEKEFMEYYQLTERVCVNALPDVDYLVQELSFLIENPEEIINISKRARAFIEKEHHYVTIAQKYVDVWSKK</sequence>
<keyword evidence="3" id="KW-1185">Reference proteome</keyword>
<reference evidence="2" key="2">
    <citation type="submission" date="2020-09" db="EMBL/GenBank/DDBJ databases">
        <authorList>
            <person name="Sun Q."/>
            <person name="Zhou Y."/>
        </authorList>
    </citation>
    <scope>NUCLEOTIDE SEQUENCE</scope>
    <source>
        <strain evidence="2">CGMCC 1.12506</strain>
    </source>
</reference>
<evidence type="ECO:0000259" key="1">
    <source>
        <dbReference type="Pfam" id="PF13524"/>
    </source>
</evidence>
<dbReference type="AlphaFoldDB" id="A0A917DCS8"/>
<dbReference type="InterPro" id="IPR055259">
    <property type="entry name" value="YkvP/CgeB_Glyco_trans-like"/>
</dbReference>
<evidence type="ECO:0000313" key="3">
    <source>
        <dbReference type="Proteomes" id="UP000625735"/>
    </source>
</evidence>
<dbReference type="EMBL" id="BMFG01000005">
    <property type="protein sequence ID" value="GGD25850.1"/>
    <property type="molecule type" value="Genomic_DNA"/>
</dbReference>
<dbReference type="Gene3D" id="3.40.50.2000">
    <property type="entry name" value="Glycogen Phosphorylase B"/>
    <property type="match status" value="1"/>
</dbReference>
<gene>
    <name evidence="2" type="primary">wbsE</name>
    <name evidence="2" type="ORF">GCM10011343_14920</name>
</gene>
<dbReference type="GO" id="GO:0016740">
    <property type="term" value="F:transferase activity"/>
    <property type="evidence" value="ECO:0007669"/>
    <property type="project" value="UniProtKB-KW"/>
</dbReference>
<reference evidence="2" key="1">
    <citation type="journal article" date="2014" name="Int. J. Syst. Evol. Microbiol.">
        <title>Complete genome sequence of Corynebacterium casei LMG S-19264T (=DSM 44701T), isolated from a smear-ripened cheese.</title>
        <authorList>
            <consortium name="US DOE Joint Genome Institute (JGI-PGF)"/>
            <person name="Walter F."/>
            <person name="Albersmeier A."/>
            <person name="Kalinowski J."/>
            <person name="Ruckert C."/>
        </authorList>
    </citation>
    <scope>NUCLEOTIDE SEQUENCE</scope>
    <source>
        <strain evidence="2">CGMCC 1.12506</strain>
    </source>
</reference>
<dbReference type="RefSeq" id="WP_188361933.1">
    <property type="nucleotide sequence ID" value="NZ_BMFG01000005.1"/>
</dbReference>
<comment type="caution">
    <text evidence="2">The sequence shown here is derived from an EMBL/GenBank/DDBJ whole genome shotgun (WGS) entry which is preliminary data.</text>
</comment>
<name>A0A917DCS8_9FLAO</name>
<keyword evidence="2" id="KW-0808">Transferase</keyword>
<protein>
    <submittedName>
        <fullName evidence="2">Glycosyl transferase family 1</fullName>
    </submittedName>
</protein>
<organism evidence="2 3">
    <name type="scientific">Flavobacterium orientale</name>
    <dbReference type="NCBI Taxonomy" id="1756020"/>
    <lineage>
        <taxon>Bacteria</taxon>
        <taxon>Pseudomonadati</taxon>
        <taxon>Bacteroidota</taxon>
        <taxon>Flavobacteriia</taxon>
        <taxon>Flavobacteriales</taxon>
        <taxon>Flavobacteriaceae</taxon>
        <taxon>Flavobacterium</taxon>
    </lineage>
</organism>
<feature type="domain" description="Spore protein YkvP/CgeB glycosyl transferase-like" evidence="1">
    <location>
        <begin position="255"/>
        <end position="374"/>
    </location>
</feature>
<evidence type="ECO:0000313" key="2">
    <source>
        <dbReference type="EMBL" id="GGD25850.1"/>
    </source>
</evidence>
<dbReference type="Pfam" id="PF13524">
    <property type="entry name" value="Glyco_trans_1_2"/>
    <property type="match status" value="1"/>
</dbReference>
<dbReference type="SUPFAM" id="SSF53756">
    <property type="entry name" value="UDP-Glycosyltransferase/glycogen phosphorylase"/>
    <property type="match status" value="1"/>
</dbReference>
<dbReference type="Proteomes" id="UP000625735">
    <property type="component" value="Unassembled WGS sequence"/>
</dbReference>